<feature type="compositionally biased region" description="Low complexity" evidence="1">
    <location>
        <begin position="68"/>
        <end position="81"/>
    </location>
</feature>
<organism evidence="2 3">
    <name type="scientific">Protopolystoma xenopodis</name>
    <dbReference type="NCBI Taxonomy" id="117903"/>
    <lineage>
        <taxon>Eukaryota</taxon>
        <taxon>Metazoa</taxon>
        <taxon>Spiralia</taxon>
        <taxon>Lophotrochozoa</taxon>
        <taxon>Platyhelminthes</taxon>
        <taxon>Monogenea</taxon>
        <taxon>Polyopisthocotylea</taxon>
        <taxon>Polystomatidea</taxon>
        <taxon>Polystomatidae</taxon>
        <taxon>Protopolystoma</taxon>
    </lineage>
</organism>
<feature type="region of interest" description="Disordered" evidence="1">
    <location>
        <begin position="68"/>
        <end position="100"/>
    </location>
</feature>
<evidence type="ECO:0000313" key="2">
    <source>
        <dbReference type="EMBL" id="VEL24557.1"/>
    </source>
</evidence>
<keyword evidence="3" id="KW-1185">Reference proteome</keyword>
<dbReference type="Proteomes" id="UP000784294">
    <property type="component" value="Unassembled WGS sequence"/>
</dbReference>
<accession>A0A3S5FED0</accession>
<dbReference type="EMBL" id="CAAALY010068391">
    <property type="protein sequence ID" value="VEL24557.1"/>
    <property type="molecule type" value="Genomic_DNA"/>
</dbReference>
<dbReference type="AlphaFoldDB" id="A0A3S5FED0"/>
<evidence type="ECO:0000256" key="1">
    <source>
        <dbReference type="SAM" id="MobiDB-lite"/>
    </source>
</evidence>
<comment type="caution">
    <text evidence="2">The sequence shown here is derived from an EMBL/GenBank/DDBJ whole genome shotgun (WGS) entry which is preliminary data.</text>
</comment>
<evidence type="ECO:0000313" key="3">
    <source>
        <dbReference type="Proteomes" id="UP000784294"/>
    </source>
</evidence>
<proteinExistence type="predicted"/>
<protein>
    <submittedName>
        <fullName evidence="2">Uncharacterized protein</fullName>
    </submittedName>
</protein>
<name>A0A3S5FED0_9PLAT</name>
<reference evidence="2" key="1">
    <citation type="submission" date="2018-11" db="EMBL/GenBank/DDBJ databases">
        <authorList>
            <consortium name="Pathogen Informatics"/>
        </authorList>
    </citation>
    <scope>NUCLEOTIDE SEQUENCE</scope>
</reference>
<sequence length="100" mass="10169">MKASVPSSSSGFSTGAHSEMSLGGQAHAMSFVPPGLTGPRAWFLMAVAAANTMRLNFRQKQTDIGLLPAAGAASPPSRSSATVALGASRRADSVPIGRQN</sequence>
<gene>
    <name evidence="2" type="ORF">PXEA_LOCUS17997</name>
</gene>